<dbReference type="SUPFAM" id="SSF56784">
    <property type="entry name" value="HAD-like"/>
    <property type="match status" value="1"/>
</dbReference>
<keyword evidence="6" id="KW-0378">Hydrolase</keyword>
<dbReference type="InterPro" id="IPR006355">
    <property type="entry name" value="LHPP/HDHD2"/>
</dbReference>
<dbReference type="Gene3D" id="3.40.50.1000">
    <property type="entry name" value="HAD superfamily/HAD-like"/>
    <property type="match status" value="2"/>
</dbReference>
<dbReference type="OrthoDB" id="148966at2"/>
<dbReference type="EMBL" id="SJZB01000017">
    <property type="protein sequence ID" value="TCJ16517.1"/>
    <property type="molecule type" value="Genomic_DNA"/>
</dbReference>
<keyword evidence="3" id="KW-0479">Metal-binding</keyword>
<dbReference type="GO" id="GO:0005737">
    <property type="term" value="C:cytoplasm"/>
    <property type="evidence" value="ECO:0007669"/>
    <property type="project" value="TreeGrafter"/>
</dbReference>
<evidence type="ECO:0000256" key="5">
    <source>
        <dbReference type="ARBA" id="ARBA00039666"/>
    </source>
</evidence>
<dbReference type="GO" id="GO:0016791">
    <property type="term" value="F:phosphatase activity"/>
    <property type="evidence" value="ECO:0007669"/>
    <property type="project" value="InterPro"/>
</dbReference>
<evidence type="ECO:0000313" key="6">
    <source>
        <dbReference type="EMBL" id="TCJ16517.1"/>
    </source>
</evidence>
<sequence length="264" mass="28496">MARLTCIRGLLIDLDGVLYVGETPVPGAREVIRRLAEVGMPRRFLTNTTTRTSLSVTKKLQRLGFDVRQDEIFSPITATVQYLKSLGRPSINPVVRDSVLPALAEFPINNELPDYVVIGDIGAAWSYPLVNTIFAQLHAGSELIAMHKNKFFQGEEGLQVDIGAFVAGLEFVSGKQARVIGKPSRDFFELALQSLQLPAAEVAMIGDDIETDVGGGKAAGMTGILVRTGKYRPGCEKNGAVPPDCQLDSIAHLFECIESAPAQG</sequence>
<dbReference type="InterPro" id="IPR006357">
    <property type="entry name" value="HAD-SF_hydro_IIA"/>
</dbReference>
<dbReference type="PANTHER" id="PTHR19288">
    <property type="entry name" value="4-NITROPHENYLPHOSPHATASE-RELATED"/>
    <property type="match status" value="1"/>
</dbReference>
<gene>
    <name evidence="6" type="ORF">EZJ19_04870</name>
</gene>
<evidence type="ECO:0000256" key="1">
    <source>
        <dbReference type="ARBA" id="ARBA00001946"/>
    </source>
</evidence>
<dbReference type="RefSeq" id="WP_131445170.1">
    <property type="nucleotide sequence ID" value="NZ_SJZB01000017.1"/>
</dbReference>
<accession>A0A4R1BH78</accession>
<reference evidence="6 7" key="1">
    <citation type="submission" date="2019-03" db="EMBL/GenBank/DDBJ databases">
        <title>Genome sequence of Thiobacillaceae bacterium LSR1, a sulfur-oxidizing bacterium isolated from freshwater sediment.</title>
        <authorList>
            <person name="Li S."/>
        </authorList>
    </citation>
    <scope>NUCLEOTIDE SEQUENCE [LARGE SCALE GENOMIC DNA]</scope>
    <source>
        <strain evidence="6 7">LSR1</strain>
    </source>
</reference>
<evidence type="ECO:0000256" key="3">
    <source>
        <dbReference type="ARBA" id="ARBA00022723"/>
    </source>
</evidence>
<keyword evidence="7" id="KW-1185">Reference proteome</keyword>
<evidence type="ECO:0000256" key="2">
    <source>
        <dbReference type="ARBA" id="ARBA00007958"/>
    </source>
</evidence>
<dbReference type="Proteomes" id="UP000295443">
    <property type="component" value="Unassembled WGS sequence"/>
</dbReference>
<comment type="caution">
    <text evidence="6">The sequence shown here is derived from an EMBL/GenBank/DDBJ whole genome shotgun (WGS) entry which is preliminary data.</text>
</comment>
<dbReference type="InterPro" id="IPR036412">
    <property type="entry name" value="HAD-like_sf"/>
</dbReference>
<dbReference type="Pfam" id="PF13242">
    <property type="entry name" value="Hydrolase_like"/>
    <property type="match status" value="1"/>
</dbReference>
<dbReference type="NCBIfam" id="TIGR01458">
    <property type="entry name" value="HAD-SF-IIA-hyp3"/>
    <property type="match status" value="1"/>
</dbReference>
<name>A0A4R1BH78_9PROT</name>
<dbReference type="Pfam" id="PF13344">
    <property type="entry name" value="Hydrolase_6"/>
    <property type="match status" value="1"/>
</dbReference>
<protein>
    <recommendedName>
        <fullName evidence="5">Haloacid dehalogenase-like hydrolase domain-containing protein 2</fullName>
    </recommendedName>
</protein>
<dbReference type="PANTHER" id="PTHR19288:SF46">
    <property type="entry name" value="HALOACID DEHALOGENASE-LIKE HYDROLASE DOMAIN-CONTAINING PROTEIN 2"/>
    <property type="match status" value="1"/>
</dbReference>
<organism evidence="6 7">
    <name type="scientific">Parasulfuritortus cantonensis</name>
    <dbReference type="NCBI Taxonomy" id="2528202"/>
    <lineage>
        <taxon>Bacteria</taxon>
        <taxon>Pseudomonadati</taxon>
        <taxon>Pseudomonadota</taxon>
        <taxon>Betaproteobacteria</taxon>
        <taxon>Nitrosomonadales</taxon>
        <taxon>Thiobacillaceae</taxon>
        <taxon>Parasulfuritortus</taxon>
    </lineage>
</organism>
<proteinExistence type="inferred from homology"/>
<evidence type="ECO:0000256" key="4">
    <source>
        <dbReference type="ARBA" id="ARBA00022842"/>
    </source>
</evidence>
<dbReference type="NCBIfam" id="TIGR01460">
    <property type="entry name" value="HAD-SF-IIA"/>
    <property type="match status" value="1"/>
</dbReference>
<dbReference type="InterPro" id="IPR023214">
    <property type="entry name" value="HAD_sf"/>
</dbReference>
<keyword evidence="4" id="KW-0460">Magnesium</keyword>
<comment type="cofactor">
    <cofactor evidence="1">
        <name>Mg(2+)</name>
        <dbReference type="ChEBI" id="CHEBI:18420"/>
    </cofactor>
</comment>
<dbReference type="GO" id="GO:0046872">
    <property type="term" value="F:metal ion binding"/>
    <property type="evidence" value="ECO:0007669"/>
    <property type="project" value="UniProtKB-KW"/>
</dbReference>
<evidence type="ECO:0000313" key="7">
    <source>
        <dbReference type="Proteomes" id="UP000295443"/>
    </source>
</evidence>
<comment type="similarity">
    <text evidence="2">Belongs to the HAD-like hydrolase superfamily.</text>
</comment>
<dbReference type="AlphaFoldDB" id="A0A4R1BH78"/>